<reference evidence="1" key="1">
    <citation type="submission" date="2020-04" db="EMBL/GenBank/DDBJ databases">
        <authorList>
            <person name="Chiriac C."/>
            <person name="Salcher M."/>
            <person name="Ghai R."/>
            <person name="Kavagutti S V."/>
        </authorList>
    </citation>
    <scope>NUCLEOTIDE SEQUENCE</scope>
</reference>
<sequence>MKPEDLVVGKTYLFLDGAREYLGKVEGFDEPHYIFDRDQETNNFGDRLMLNAWDIRHSVEEIGEKTMPERKPEEISIKLKSSEIVQALSLLGYELKGYRVTHVCGGTDRSTFTLKLEEADEKTTD</sequence>
<evidence type="ECO:0000313" key="1">
    <source>
        <dbReference type="EMBL" id="CAB4143862.1"/>
    </source>
</evidence>
<proteinExistence type="predicted"/>
<protein>
    <submittedName>
        <fullName evidence="1">Uncharacterized protein</fullName>
    </submittedName>
</protein>
<gene>
    <name evidence="1" type="ORF">UFOVP457_8</name>
</gene>
<name>A0A6J5MC36_9CAUD</name>
<organism evidence="1">
    <name type="scientific">uncultured Caudovirales phage</name>
    <dbReference type="NCBI Taxonomy" id="2100421"/>
    <lineage>
        <taxon>Viruses</taxon>
        <taxon>Duplodnaviria</taxon>
        <taxon>Heunggongvirae</taxon>
        <taxon>Uroviricota</taxon>
        <taxon>Caudoviricetes</taxon>
        <taxon>Peduoviridae</taxon>
        <taxon>Maltschvirus</taxon>
        <taxon>Maltschvirus maltsch</taxon>
    </lineage>
</organism>
<accession>A0A6J5MC36</accession>
<dbReference type="EMBL" id="LR796435">
    <property type="protein sequence ID" value="CAB4143862.1"/>
    <property type="molecule type" value="Genomic_DNA"/>
</dbReference>